<dbReference type="Pfam" id="PF05553">
    <property type="entry name" value="DUF761"/>
    <property type="match status" value="1"/>
</dbReference>
<protein>
    <submittedName>
        <fullName evidence="1">Uncharacterized protein</fullName>
    </submittedName>
</protein>
<organism evidence="1 2">
    <name type="scientific">Forsythia ovata</name>
    <dbReference type="NCBI Taxonomy" id="205694"/>
    <lineage>
        <taxon>Eukaryota</taxon>
        <taxon>Viridiplantae</taxon>
        <taxon>Streptophyta</taxon>
        <taxon>Embryophyta</taxon>
        <taxon>Tracheophyta</taxon>
        <taxon>Spermatophyta</taxon>
        <taxon>Magnoliopsida</taxon>
        <taxon>eudicotyledons</taxon>
        <taxon>Gunneridae</taxon>
        <taxon>Pentapetalae</taxon>
        <taxon>asterids</taxon>
        <taxon>lamiids</taxon>
        <taxon>Lamiales</taxon>
        <taxon>Oleaceae</taxon>
        <taxon>Forsythieae</taxon>
        <taxon>Forsythia</taxon>
    </lineage>
</organism>
<dbReference type="InterPro" id="IPR008480">
    <property type="entry name" value="DUF761_pln"/>
</dbReference>
<dbReference type="EMBL" id="JBFOLJ010000001">
    <property type="protein sequence ID" value="KAL2558626.1"/>
    <property type="molecule type" value="Genomic_DNA"/>
</dbReference>
<gene>
    <name evidence="1" type="ORF">Fot_03365</name>
</gene>
<name>A0ABD1X9H5_9LAMI</name>
<proteinExistence type="predicted"/>
<sequence length="134" mass="15262">MNNKVEKNEFQSMDEVYSELIGSHCIRTKSDTEPTSGEISVKLPARMKKLASLKSTSGHFDDDIVEAQRPYTARENGKSKLSKDHEMDAKADDFFNKFKQQLKLQKLDSIISYKYMIGRGWPRSGNQGCCLYDG</sequence>
<dbReference type="PANTHER" id="PTHR33098:SF53">
    <property type="entry name" value="OS05G0540900 PROTEIN"/>
    <property type="match status" value="1"/>
</dbReference>
<accession>A0ABD1X9H5</accession>
<evidence type="ECO:0000313" key="2">
    <source>
        <dbReference type="Proteomes" id="UP001604277"/>
    </source>
</evidence>
<evidence type="ECO:0000313" key="1">
    <source>
        <dbReference type="EMBL" id="KAL2558626.1"/>
    </source>
</evidence>
<dbReference type="AlphaFoldDB" id="A0ABD1X9H5"/>
<dbReference type="Proteomes" id="UP001604277">
    <property type="component" value="Unassembled WGS sequence"/>
</dbReference>
<comment type="caution">
    <text evidence="1">The sequence shown here is derived from an EMBL/GenBank/DDBJ whole genome shotgun (WGS) entry which is preliminary data.</text>
</comment>
<reference evidence="2" key="1">
    <citation type="submission" date="2024-07" db="EMBL/GenBank/DDBJ databases">
        <title>Two chromosome-level genome assemblies of Korean endemic species Abeliophyllum distichum and Forsythia ovata (Oleaceae).</title>
        <authorList>
            <person name="Jang H."/>
        </authorList>
    </citation>
    <scope>NUCLEOTIDE SEQUENCE [LARGE SCALE GENOMIC DNA]</scope>
</reference>
<keyword evidence="2" id="KW-1185">Reference proteome</keyword>
<dbReference type="PANTHER" id="PTHR33098">
    <property type="entry name" value="COTTON FIBER (DUF761)"/>
    <property type="match status" value="1"/>
</dbReference>